<evidence type="ECO:0000256" key="2">
    <source>
        <dbReference type="ARBA" id="ARBA00022840"/>
    </source>
</evidence>
<dbReference type="PROSITE" id="PS50011">
    <property type="entry name" value="PROTEIN_KINASE_DOM"/>
    <property type="match status" value="1"/>
</dbReference>
<dbReference type="AlphaFoldDB" id="A0AAV5WQ95"/>
<dbReference type="GO" id="GO:0004672">
    <property type="term" value="F:protein kinase activity"/>
    <property type="evidence" value="ECO:0007669"/>
    <property type="project" value="InterPro"/>
</dbReference>
<feature type="non-terminal residue" evidence="4">
    <location>
        <position position="1"/>
    </location>
</feature>
<dbReference type="SMART" id="SM00220">
    <property type="entry name" value="S_TKc"/>
    <property type="match status" value="1"/>
</dbReference>
<evidence type="ECO:0000313" key="5">
    <source>
        <dbReference type="Proteomes" id="UP001432322"/>
    </source>
</evidence>
<organism evidence="4 5">
    <name type="scientific">Pristionchus fissidentatus</name>
    <dbReference type="NCBI Taxonomy" id="1538716"/>
    <lineage>
        <taxon>Eukaryota</taxon>
        <taxon>Metazoa</taxon>
        <taxon>Ecdysozoa</taxon>
        <taxon>Nematoda</taxon>
        <taxon>Chromadorea</taxon>
        <taxon>Rhabditida</taxon>
        <taxon>Rhabditina</taxon>
        <taxon>Diplogasteromorpha</taxon>
        <taxon>Diplogasteroidea</taxon>
        <taxon>Neodiplogasteridae</taxon>
        <taxon>Pristionchus</taxon>
    </lineage>
</organism>
<dbReference type="PANTHER" id="PTHR24055">
    <property type="entry name" value="MITOGEN-ACTIVATED PROTEIN KINASE"/>
    <property type="match status" value="1"/>
</dbReference>
<dbReference type="SUPFAM" id="SSF56112">
    <property type="entry name" value="Protein kinase-like (PK-like)"/>
    <property type="match status" value="1"/>
</dbReference>
<keyword evidence="5" id="KW-1185">Reference proteome</keyword>
<dbReference type="GO" id="GO:0005524">
    <property type="term" value="F:ATP binding"/>
    <property type="evidence" value="ECO:0007669"/>
    <property type="project" value="UniProtKB-KW"/>
</dbReference>
<gene>
    <name evidence="4" type="ORF">PFISCL1PPCAC_25463</name>
</gene>
<proteinExistence type="predicted"/>
<comment type="caution">
    <text evidence="4">The sequence shown here is derived from an EMBL/GenBank/DDBJ whole genome shotgun (WGS) entry which is preliminary data.</text>
</comment>
<dbReference type="InterPro" id="IPR050117">
    <property type="entry name" value="MAPK"/>
</dbReference>
<dbReference type="InterPro" id="IPR011009">
    <property type="entry name" value="Kinase-like_dom_sf"/>
</dbReference>
<accession>A0AAV5WQ95</accession>
<name>A0AAV5WQ95_9BILA</name>
<protein>
    <recommendedName>
        <fullName evidence="3">Protein kinase domain-containing protein</fullName>
    </recommendedName>
</protein>
<dbReference type="Pfam" id="PF00069">
    <property type="entry name" value="Pkinase"/>
    <property type="match status" value="1"/>
</dbReference>
<evidence type="ECO:0000313" key="4">
    <source>
        <dbReference type="EMBL" id="GMT34166.1"/>
    </source>
</evidence>
<dbReference type="Gene3D" id="3.30.200.20">
    <property type="entry name" value="Phosphorylase Kinase, domain 1"/>
    <property type="match status" value="1"/>
</dbReference>
<evidence type="ECO:0000259" key="3">
    <source>
        <dbReference type="PROSITE" id="PS50011"/>
    </source>
</evidence>
<dbReference type="Proteomes" id="UP001432322">
    <property type="component" value="Unassembled WGS sequence"/>
</dbReference>
<evidence type="ECO:0000256" key="1">
    <source>
        <dbReference type="ARBA" id="ARBA00022741"/>
    </source>
</evidence>
<dbReference type="EMBL" id="BTSY01000006">
    <property type="protein sequence ID" value="GMT34166.1"/>
    <property type="molecule type" value="Genomic_DNA"/>
</dbReference>
<keyword evidence="1" id="KW-0547">Nucleotide-binding</keyword>
<dbReference type="Gene3D" id="1.10.510.10">
    <property type="entry name" value="Transferase(Phosphotransferase) domain 1"/>
    <property type="match status" value="1"/>
</dbReference>
<keyword evidence="2" id="KW-0067">ATP-binding</keyword>
<dbReference type="InterPro" id="IPR000719">
    <property type="entry name" value="Prot_kinase_dom"/>
</dbReference>
<feature type="domain" description="Protein kinase" evidence="3">
    <location>
        <begin position="1"/>
        <end position="297"/>
    </location>
</feature>
<reference evidence="4" key="1">
    <citation type="submission" date="2023-10" db="EMBL/GenBank/DDBJ databases">
        <title>Genome assembly of Pristionchus species.</title>
        <authorList>
            <person name="Yoshida K."/>
            <person name="Sommer R.J."/>
        </authorList>
    </citation>
    <scope>NUCLEOTIDE SEQUENCE</scope>
    <source>
        <strain evidence="4">RS5133</strain>
    </source>
</reference>
<sequence>LAAGLVNTIVLFPSRIPNRQHLMIEKIDMQIDLILQMILLKQLMLLLTLHHTNLIEFITAYTPDVSGASLTTIYRVFTYPGMSLREIIDSKLRITLKDVRRMLADALHALQYLHSAIPNWGTLDYKLNPRRMWLDNNGKLAISATSDISAEDINPRKKGSCETYKPIERLVSFSEPYDKRVDLWSVGAILCELLTGESLFYEKDTPILQVMVNKCGPIEDCLLAQISNEDVRDTLRIESSRAQRIDFIEYLTKKGRMSMRDDIDLNKVELIEFIDGTLQLNPSKRMSVEQALSSRLLVEFATDASGITTITQIPDEKPLPDDENEALLECKQRIWAQIQAAPQFPLMEHTEQSRINHQQIDICQPDD</sequence>